<dbReference type="NCBIfam" id="TIGR00702">
    <property type="entry name" value="YcaO-type kinase domain"/>
    <property type="match status" value="1"/>
</dbReference>
<gene>
    <name evidence="2" type="ORF">Prubr_27290</name>
</gene>
<dbReference type="AlphaFoldDB" id="A0A810N1Y2"/>
<sequence length="411" mass="43720">MTLRVAEAHKGGAIDAIVAQARSVTDRIGVTRAVPITAFDRIGVPVWTTVRPSSRHLIVNGGKGLDDSAAEISARLECLEQAVAERTPADTVLLTLAEAMEIDPHVIDYVRTPLFAGNQLRLDTACHWITVTYLPNGQSGLAPVEAVHFPPPSGLRPLVPASSTRGLACGTRLEDAVVHGLLEVIERHAASLVRIGALDTMRLETEAGQRATSPSDAWMIVRDLEGRIRSASVVPVVRVAVLGRFWFAAAQLTDGERPEAKFRNGGYGLHPDPAHAVTAALLEAVQSRATWIHGTRDDLPETSPEAGFAFHGHHPGAAQDPFAEGPTVQIADLPSVGTAPNDLEGVVDGLSDLGLPAAYHRFGGDHGPFHVVRSVVPGSEDFSAHHPLVGRRLVAALRDRWNLGASRAEGA</sequence>
<evidence type="ECO:0000259" key="1">
    <source>
        <dbReference type="PROSITE" id="PS51664"/>
    </source>
</evidence>
<dbReference type="RefSeq" id="WP_212825325.1">
    <property type="nucleotide sequence ID" value="NZ_AP023359.1"/>
</dbReference>
<reference evidence="2" key="1">
    <citation type="submission" date="2020-08" db="EMBL/GenBank/DDBJ databases">
        <title>Whole genome shotgun sequence of Polymorphospora rubra NBRC 101157.</title>
        <authorList>
            <person name="Komaki H."/>
            <person name="Tamura T."/>
        </authorList>
    </citation>
    <scope>NUCLEOTIDE SEQUENCE</scope>
    <source>
        <strain evidence="2">NBRC 101157</strain>
    </source>
</reference>
<dbReference type="PANTHER" id="PTHR37809:SF1">
    <property type="entry name" value="RIBOSOMAL PROTEIN S12 METHYLTHIOTRANSFERASE ACCESSORY FACTOR YCAO"/>
    <property type="match status" value="1"/>
</dbReference>
<name>A0A810N1Y2_9ACTN</name>
<dbReference type="PROSITE" id="PS51664">
    <property type="entry name" value="YCAO"/>
    <property type="match status" value="1"/>
</dbReference>
<dbReference type="Pfam" id="PF02624">
    <property type="entry name" value="YcaO"/>
    <property type="match status" value="1"/>
</dbReference>
<evidence type="ECO:0000313" key="2">
    <source>
        <dbReference type="EMBL" id="BCJ65708.1"/>
    </source>
</evidence>
<evidence type="ECO:0000313" key="3">
    <source>
        <dbReference type="Proteomes" id="UP000680866"/>
    </source>
</evidence>
<dbReference type="PANTHER" id="PTHR37809">
    <property type="entry name" value="RIBOSOMAL PROTEIN S12 METHYLTHIOTRANSFERASE ACCESSORY FACTOR YCAO"/>
    <property type="match status" value="1"/>
</dbReference>
<keyword evidence="3" id="KW-1185">Reference proteome</keyword>
<dbReference type="EMBL" id="AP023359">
    <property type="protein sequence ID" value="BCJ65708.1"/>
    <property type="molecule type" value="Genomic_DNA"/>
</dbReference>
<dbReference type="Proteomes" id="UP000680866">
    <property type="component" value="Chromosome"/>
</dbReference>
<dbReference type="KEGG" id="pry:Prubr_27290"/>
<dbReference type="Gene3D" id="3.30.1330.230">
    <property type="match status" value="1"/>
</dbReference>
<accession>A0A810N1Y2</accession>
<proteinExistence type="predicted"/>
<feature type="domain" description="YcaO" evidence="1">
    <location>
        <begin position="62"/>
        <end position="411"/>
    </location>
</feature>
<protein>
    <recommendedName>
        <fullName evidence="1">YcaO domain-containing protein</fullName>
    </recommendedName>
</protein>
<organism evidence="2 3">
    <name type="scientific">Polymorphospora rubra</name>
    <dbReference type="NCBI Taxonomy" id="338584"/>
    <lineage>
        <taxon>Bacteria</taxon>
        <taxon>Bacillati</taxon>
        <taxon>Actinomycetota</taxon>
        <taxon>Actinomycetes</taxon>
        <taxon>Micromonosporales</taxon>
        <taxon>Micromonosporaceae</taxon>
        <taxon>Polymorphospora</taxon>
    </lineage>
</organism>
<dbReference type="InterPro" id="IPR003776">
    <property type="entry name" value="YcaO-like_dom"/>
</dbReference>